<dbReference type="KEGG" id="awd:AWOD_I_2591"/>
<dbReference type="AlphaFoldDB" id="A0A090IQ70"/>
<protein>
    <submittedName>
        <fullName evidence="6">HTH-type transcriptional regulator, TetR family</fullName>
    </submittedName>
</protein>
<dbReference type="GO" id="GO:0003700">
    <property type="term" value="F:DNA-binding transcription factor activity"/>
    <property type="evidence" value="ECO:0007669"/>
    <property type="project" value="TreeGrafter"/>
</dbReference>
<dbReference type="PANTHER" id="PTHR30055">
    <property type="entry name" value="HTH-TYPE TRANSCRIPTIONAL REGULATOR RUTR"/>
    <property type="match status" value="1"/>
</dbReference>
<dbReference type="FunFam" id="1.10.10.60:FF:000141">
    <property type="entry name" value="TetR family transcriptional regulator"/>
    <property type="match status" value="1"/>
</dbReference>
<keyword evidence="7" id="KW-1185">Reference proteome</keyword>
<dbReference type="PROSITE" id="PS50977">
    <property type="entry name" value="HTH_TETR_2"/>
    <property type="match status" value="1"/>
</dbReference>
<evidence type="ECO:0000256" key="4">
    <source>
        <dbReference type="PROSITE-ProRule" id="PRU00335"/>
    </source>
</evidence>
<keyword evidence="3" id="KW-0804">Transcription</keyword>
<dbReference type="GO" id="GO:0000976">
    <property type="term" value="F:transcription cis-regulatory region binding"/>
    <property type="evidence" value="ECO:0007669"/>
    <property type="project" value="TreeGrafter"/>
</dbReference>
<dbReference type="Gene3D" id="1.10.357.10">
    <property type="entry name" value="Tetracycline Repressor, domain 2"/>
    <property type="match status" value="1"/>
</dbReference>
<dbReference type="Pfam" id="PF00440">
    <property type="entry name" value="TetR_N"/>
    <property type="match status" value="1"/>
</dbReference>
<dbReference type="EMBL" id="LN554846">
    <property type="protein sequence ID" value="CED72642.1"/>
    <property type="molecule type" value="Genomic_DNA"/>
</dbReference>
<evidence type="ECO:0000313" key="7">
    <source>
        <dbReference type="Proteomes" id="UP000032427"/>
    </source>
</evidence>
<dbReference type="InterPro" id="IPR050109">
    <property type="entry name" value="HTH-type_TetR-like_transc_reg"/>
</dbReference>
<feature type="DNA-binding region" description="H-T-H motif" evidence="4">
    <location>
        <begin position="36"/>
        <end position="55"/>
    </location>
</feature>
<dbReference type="InterPro" id="IPR054422">
    <property type="entry name" value="TetR-like_HI_0893_C"/>
</dbReference>
<gene>
    <name evidence="6" type="ORF">AWOD_I_2591</name>
</gene>
<evidence type="ECO:0000256" key="1">
    <source>
        <dbReference type="ARBA" id="ARBA00023015"/>
    </source>
</evidence>
<dbReference type="Pfam" id="PF22604">
    <property type="entry name" value="TetR_HI_0893_C"/>
    <property type="match status" value="1"/>
</dbReference>
<dbReference type="PANTHER" id="PTHR30055:SF207">
    <property type="entry name" value="HTH-TYPE TRANSCRIPTIONAL REPRESSOR FATR"/>
    <property type="match status" value="1"/>
</dbReference>
<organism evidence="6 7">
    <name type="scientific">Aliivibrio wodanis</name>
    <dbReference type="NCBI Taxonomy" id="80852"/>
    <lineage>
        <taxon>Bacteria</taxon>
        <taxon>Pseudomonadati</taxon>
        <taxon>Pseudomonadota</taxon>
        <taxon>Gammaproteobacteria</taxon>
        <taxon>Vibrionales</taxon>
        <taxon>Vibrionaceae</taxon>
        <taxon>Aliivibrio</taxon>
    </lineage>
</organism>
<dbReference type="HOGENOM" id="CLU_069356_12_9_6"/>
<proteinExistence type="predicted"/>
<sequence length="199" mass="22843">MNVHSFHKDQFMKEKRQLILESAEQLLATDGFRGLSMQKVANQAGVAAGTIYRYFDDKEALIEEIKLNIMQRVAFAIQENVQDSDPIKVRFRTMWLNIWYFAISEKNTFLNRNQYDSLPSTDLVKFKELEEKMFAQVNQLFVDGLEQGVFKPLSVEILTGLSLEASVCLARKHAQGFFTLTNDDLDAAIEASWDAIIKH</sequence>
<evidence type="ECO:0000256" key="2">
    <source>
        <dbReference type="ARBA" id="ARBA00023125"/>
    </source>
</evidence>
<dbReference type="InterPro" id="IPR023772">
    <property type="entry name" value="DNA-bd_HTH_TetR-type_CS"/>
</dbReference>
<evidence type="ECO:0000256" key="3">
    <source>
        <dbReference type="ARBA" id="ARBA00023163"/>
    </source>
</evidence>
<keyword evidence="1" id="KW-0805">Transcription regulation</keyword>
<dbReference type="PATRIC" id="fig|80852.17.peg.2681"/>
<reference evidence="7" key="1">
    <citation type="submission" date="2014-09" db="EMBL/GenBank/DDBJ databases">
        <authorList>
            <person name="Hjerde E."/>
        </authorList>
    </citation>
    <scope>NUCLEOTIDE SEQUENCE [LARGE SCALE GENOMIC DNA]</scope>
    <source>
        <strain evidence="7">06/09/139</strain>
    </source>
</reference>
<dbReference type="STRING" id="80852.AWOD_I_2591"/>
<feature type="domain" description="HTH tetR-type" evidence="5">
    <location>
        <begin position="13"/>
        <end position="73"/>
    </location>
</feature>
<dbReference type="InterPro" id="IPR009057">
    <property type="entry name" value="Homeodomain-like_sf"/>
</dbReference>
<name>A0A090IQ70_9GAMM</name>
<dbReference type="InterPro" id="IPR001647">
    <property type="entry name" value="HTH_TetR"/>
</dbReference>
<dbReference type="SUPFAM" id="SSF46689">
    <property type="entry name" value="Homeodomain-like"/>
    <property type="match status" value="1"/>
</dbReference>
<dbReference type="PRINTS" id="PR00455">
    <property type="entry name" value="HTHTETR"/>
</dbReference>
<evidence type="ECO:0000259" key="5">
    <source>
        <dbReference type="PROSITE" id="PS50977"/>
    </source>
</evidence>
<keyword evidence="2 4" id="KW-0238">DNA-binding</keyword>
<accession>A0A090IQ70</accession>
<dbReference type="PROSITE" id="PS01081">
    <property type="entry name" value="HTH_TETR_1"/>
    <property type="match status" value="1"/>
</dbReference>
<dbReference type="Proteomes" id="UP000032427">
    <property type="component" value="Chromosome 1"/>
</dbReference>
<evidence type="ECO:0000313" key="6">
    <source>
        <dbReference type="EMBL" id="CED72642.1"/>
    </source>
</evidence>